<protein>
    <recommendedName>
        <fullName evidence="2">FAD/NAD(P)-binding domain-containing protein</fullName>
    </recommendedName>
</protein>
<evidence type="ECO:0000313" key="1">
    <source>
        <dbReference type="EMBL" id="GAF94838.1"/>
    </source>
</evidence>
<dbReference type="InterPro" id="IPR036188">
    <property type="entry name" value="FAD/NAD-bd_sf"/>
</dbReference>
<evidence type="ECO:0008006" key="2">
    <source>
        <dbReference type="Google" id="ProtNLM"/>
    </source>
</evidence>
<dbReference type="PANTHER" id="PTHR42783">
    <property type="entry name" value="GLUTAMATE SYNTHASE [NADPH] SMALL CHAIN"/>
    <property type="match status" value="1"/>
</dbReference>
<reference evidence="1" key="1">
    <citation type="journal article" date="2014" name="Front. Microbiol.">
        <title>High frequency of phylogenetically diverse reductive dehalogenase-homologous genes in deep subseafloor sedimentary metagenomes.</title>
        <authorList>
            <person name="Kawai M."/>
            <person name="Futagami T."/>
            <person name="Toyoda A."/>
            <person name="Takaki Y."/>
            <person name="Nishi S."/>
            <person name="Hori S."/>
            <person name="Arai W."/>
            <person name="Tsubouchi T."/>
            <person name="Morono Y."/>
            <person name="Uchiyama I."/>
            <person name="Ito T."/>
            <person name="Fujiyama A."/>
            <person name="Inagaki F."/>
            <person name="Takami H."/>
        </authorList>
    </citation>
    <scope>NUCLEOTIDE SEQUENCE</scope>
    <source>
        <strain evidence="1">Expedition CK06-06</strain>
    </source>
</reference>
<comment type="caution">
    <text evidence="1">The sequence shown here is derived from an EMBL/GenBank/DDBJ whole genome shotgun (WGS) entry which is preliminary data.</text>
</comment>
<dbReference type="SUPFAM" id="SSF51971">
    <property type="entry name" value="Nucleotide-binding domain"/>
    <property type="match status" value="1"/>
</dbReference>
<name>X0TMP6_9ZZZZ</name>
<proteinExistence type="predicted"/>
<dbReference type="EMBL" id="BARS01011887">
    <property type="protein sequence ID" value="GAF94838.1"/>
    <property type="molecule type" value="Genomic_DNA"/>
</dbReference>
<sequence length="165" mass="17579">MAKGGYTVEIIETLAEPGGMLRWAIPPFRLPGNILDRDIKYIERMGVTIKTSCEFGVDTNLSDLKRSGAQAIVMAIGTQEDLKMGVGNEESGDGYFSCLGFLGRYARGERIRLGAKLIVVGGGNAAVDAARSALRCGATEVAIIVWEMPTARVVTCVGSFALTFA</sequence>
<dbReference type="Gene3D" id="3.50.50.60">
    <property type="entry name" value="FAD/NAD(P)-binding domain"/>
    <property type="match status" value="2"/>
</dbReference>
<organism evidence="1">
    <name type="scientific">marine sediment metagenome</name>
    <dbReference type="NCBI Taxonomy" id="412755"/>
    <lineage>
        <taxon>unclassified sequences</taxon>
        <taxon>metagenomes</taxon>
        <taxon>ecological metagenomes</taxon>
    </lineage>
</organism>
<dbReference type="AlphaFoldDB" id="X0TMP6"/>
<gene>
    <name evidence="1" type="ORF">S01H1_21441</name>
</gene>
<accession>X0TMP6</accession>
<dbReference type="PANTHER" id="PTHR42783:SF3">
    <property type="entry name" value="GLUTAMATE SYNTHASE [NADPH] SMALL CHAIN-RELATED"/>
    <property type="match status" value="1"/>
</dbReference>